<organism evidence="6 7">
    <name type="scientific">Coemansia erecta</name>
    <dbReference type="NCBI Taxonomy" id="147472"/>
    <lineage>
        <taxon>Eukaryota</taxon>
        <taxon>Fungi</taxon>
        <taxon>Fungi incertae sedis</taxon>
        <taxon>Zoopagomycota</taxon>
        <taxon>Kickxellomycotina</taxon>
        <taxon>Kickxellomycetes</taxon>
        <taxon>Kickxellales</taxon>
        <taxon>Kickxellaceae</taxon>
        <taxon>Coemansia</taxon>
    </lineage>
</organism>
<dbReference type="GO" id="GO:0003735">
    <property type="term" value="F:structural constituent of ribosome"/>
    <property type="evidence" value="ECO:0007669"/>
    <property type="project" value="InterPro"/>
</dbReference>
<dbReference type="PANTHER" id="PTHR11205">
    <property type="entry name" value="RIBOSOMAL PROTEIN S7"/>
    <property type="match status" value="1"/>
</dbReference>
<dbReference type="OrthoDB" id="9972728at2759"/>
<dbReference type="PROSITE" id="PS00052">
    <property type="entry name" value="RIBOSOMAL_S7"/>
    <property type="match status" value="1"/>
</dbReference>
<dbReference type="GO" id="GO:0006412">
    <property type="term" value="P:translation"/>
    <property type="evidence" value="ECO:0007669"/>
    <property type="project" value="InterPro"/>
</dbReference>
<dbReference type="PIRSF" id="PIRSF002122">
    <property type="entry name" value="RPS7p_RPS7a_RPS5e_RPS7o"/>
    <property type="match status" value="1"/>
</dbReference>
<gene>
    <name evidence="6" type="ORF">LPJ53_004555</name>
</gene>
<dbReference type="Proteomes" id="UP001149813">
    <property type="component" value="Unassembled WGS sequence"/>
</dbReference>
<sequence>MLRSLFARPAVLASPLPMLRTYVTKQQAEITKSVLRSATIEVNPRTSQPEPLITLGDRQRLRNDPLLSQLVNMIMRDGKKMRAERFVQEALLDIRQHCNSDPYRLLSDAIEGVAPLMDTRSARQGSKVIQVPRALNLRQRRRRAIVWLLESAARRNERQMHLRLSGEIQAIINGTSGVLEKKLQLHKSVLANRSNIRTTKR</sequence>
<comment type="caution">
    <text evidence="6">The sequence shown here is derived from an EMBL/GenBank/DDBJ whole genome shotgun (WGS) entry which is preliminary data.</text>
</comment>
<evidence type="ECO:0000259" key="5">
    <source>
        <dbReference type="Pfam" id="PF00177"/>
    </source>
</evidence>
<keyword evidence="3 4" id="KW-0687">Ribonucleoprotein</keyword>
<dbReference type="GO" id="GO:0003723">
    <property type="term" value="F:RNA binding"/>
    <property type="evidence" value="ECO:0007669"/>
    <property type="project" value="InterPro"/>
</dbReference>
<dbReference type="InterPro" id="IPR020606">
    <property type="entry name" value="Ribosomal_uS7_CS"/>
</dbReference>
<dbReference type="GO" id="GO:1990904">
    <property type="term" value="C:ribonucleoprotein complex"/>
    <property type="evidence" value="ECO:0007669"/>
    <property type="project" value="UniProtKB-KW"/>
</dbReference>
<evidence type="ECO:0000256" key="3">
    <source>
        <dbReference type="ARBA" id="ARBA00023274"/>
    </source>
</evidence>
<dbReference type="InterPro" id="IPR036823">
    <property type="entry name" value="Ribosomal_uS7_dom_sf"/>
</dbReference>
<proteinExistence type="inferred from homology"/>
<dbReference type="InterPro" id="IPR023798">
    <property type="entry name" value="Ribosomal_uS7_dom"/>
</dbReference>
<accession>A0A9W7XYT1</accession>
<comment type="similarity">
    <text evidence="1 4">Belongs to the universal ribosomal protein uS7 family.</text>
</comment>
<evidence type="ECO:0000256" key="4">
    <source>
        <dbReference type="RuleBase" id="RU003619"/>
    </source>
</evidence>
<dbReference type="EMBL" id="JANBOJ010000219">
    <property type="protein sequence ID" value="KAJ1720857.1"/>
    <property type="molecule type" value="Genomic_DNA"/>
</dbReference>
<keyword evidence="7" id="KW-1185">Reference proteome</keyword>
<evidence type="ECO:0000256" key="1">
    <source>
        <dbReference type="ARBA" id="ARBA00007151"/>
    </source>
</evidence>
<dbReference type="SUPFAM" id="SSF47973">
    <property type="entry name" value="Ribosomal protein S7"/>
    <property type="match status" value="1"/>
</dbReference>
<name>A0A9W7XYT1_9FUNG</name>
<evidence type="ECO:0000313" key="7">
    <source>
        <dbReference type="Proteomes" id="UP001149813"/>
    </source>
</evidence>
<protein>
    <recommendedName>
        <fullName evidence="5">Small ribosomal subunit protein uS7 domain-containing protein</fullName>
    </recommendedName>
</protein>
<dbReference type="Gene3D" id="1.10.455.10">
    <property type="entry name" value="Ribosomal protein S7 domain"/>
    <property type="match status" value="1"/>
</dbReference>
<feature type="domain" description="Small ribosomal subunit protein uS7" evidence="5">
    <location>
        <begin position="62"/>
        <end position="193"/>
    </location>
</feature>
<dbReference type="InterPro" id="IPR000235">
    <property type="entry name" value="Ribosomal_uS7"/>
</dbReference>
<dbReference type="AlphaFoldDB" id="A0A9W7XYT1"/>
<evidence type="ECO:0000256" key="2">
    <source>
        <dbReference type="ARBA" id="ARBA00022980"/>
    </source>
</evidence>
<evidence type="ECO:0000313" key="6">
    <source>
        <dbReference type="EMBL" id="KAJ1720857.1"/>
    </source>
</evidence>
<keyword evidence="2 4" id="KW-0689">Ribosomal protein</keyword>
<dbReference type="GO" id="GO:0005840">
    <property type="term" value="C:ribosome"/>
    <property type="evidence" value="ECO:0007669"/>
    <property type="project" value="UniProtKB-KW"/>
</dbReference>
<dbReference type="Pfam" id="PF00177">
    <property type="entry name" value="Ribosomal_S7"/>
    <property type="match status" value="1"/>
</dbReference>
<reference evidence="6" key="1">
    <citation type="submission" date="2022-07" db="EMBL/GenBank/DDBJ databases">
        <title>Phylogenomic reconstructions and comparative analyses of Kickxellomycotina fungi.</title>
        <authorList>
            <person name="Reynolds N.K."/>
            <person name="Stajich J.E."/>
            <person name="Barry K."/>
            <person name="Grigoriev I.V."/>
            <person name="Crous P."/>
            <person name="Smith M.E."/>
        </authorList>
    </citation>
    <scope>NUCLEOTIDE SEQUENCE</scope>
    <source>
        <strain evidence="6">NBRC 32514</strain>
    </source>
</reference>